<gene>
    <name evidence="1" type="ORF">ACFQDM_02625</name>
</gene>
<dbReference type="NCBIfam" id="NF004858">
    <property type="entry name" value="PRK06213.1"/>
    <property type="match status" value="1"/>
</dbReference>
<dbReference type="PANTHER" id="PTHR11941">
    <property type="entry name" value="ENOYL-COA HYDRATASE-RELATED"/>
    <property type="match status" value="1"/>
</dbReference>
<dbReference type="CDD" id="cd06558">
    <property type="entry name" value="crotonase-like"/>
    <property type="match status" value="1"/>
</dbReference>
<dbReference type="Gene3D" id="3.90.226.10">
    <property type="entry name" value="2-enoyl-CoA Hydratase, Chain A, domain 1"/>
    <property type="match status" value="1"/>
</dbReference>
<accession>A0ABW1S5M7</accession>
<dbReference type="RefSeq" id="WP_377375071.1">
    <property type="nucleotide sequence ID" value="NZ_JBHSSW010000003.1"/>
</dbReference>
<dbReference type="SUPFAM" id="SSF52096">
    <property type="entry name" value="ClpP/crotonase"/>
    <property type="match status" value="1"/>
</dbReference>
<proteinExistence type="predicted"/>
<name>A0ABW1S5M7_9PROT</name>
<dbReference type="InterPro" id="IPR001753">
    <property type="entry name" value="Enoyl-CoA_hydra/iso"/>
</dbReference>
<reference evidence="2" key="1">
    <citation type="journal article" date="2019" name="Int. J. Syst. Evol. Microbiol.">
        <title>The Global Catalogue of Microorganisms (GCM) 10K type strain sequencing project: providing services to taxonomists for standard genome sequencing and annotation.</title>
        <authorList>
            <consortium name="The Broad Institute Genomics Platform"/>
            <consortium name="The Broad Institute Genome Sequencing Center for Infectious Disease"/>
            <person name="Wu L."/>
            <person name="Ma J."/>
        </authorList>
    </citation>
    <scope>NUCLEOTIDE SEQUENCE [LARGE SCALE GENOMIC DNA]</scope>
    <source>
        <strain evidence="2">CGMCC-1.15741</strain>
    </source>
</reference>
<sequence>MTATLEMKDKVAVIRLDDGKRNAVNHALLDGLNGALDEAETNEARCVVLMGRDGTFSAGFDLKFFATCTPEEMTGLVLRGSQLTTRLLQYPMPVIAACTGHGIAMGAFTLLSCDFRYGVDDDQYRIGANETAIKMILPVFGFELAKARLNPLEKARAIAEGHLYTPKDAVKAGFLDEVVSADKLEETVLKRAEHLAQLSSKSFAGNRIGIWKETIDAIEASHTSGGAKVTPA</sequence>
<comment type="caution">
    <text evidence="1">The sequence shown here is derived from an EMBL/GenBank/DDBJ whole genome shotgun (WGS) entry which is preliminary data.</text>
</comment>
<dbReference type="EMBL" id="JBHSSW010000003">
    <property type="protein sequence ID" value="MFC6196951.1"/>
    <property type="molecule type" value="Genomic_DNA"/>
</dbReference>
<protein>
    <submittedName>
        <fullName evidence="1">Crotonase/enoyl-CoA hydratase family protein</fullName>
    </submittedName>
</protein>
<dbReference type="Pfam" id="PF00378">
    <property type="entry name" value="ECH_1"/>
    <property type="match status" value="1"/>
</dbReference>
<evidence type="ECO:0000313" key="1">
    <source>
        <dbReference type="EMBL" id="MFC6196951.1"/>
    </source>
</evidence>
<dbReference type="Proteomes" id="UP001596303">
    <property type="component" value="Unassembled WGS sequence"/>
</dbReference>
<evidence type="ECO:0000313" key="2">
    <source>
        <dbReference type="Proteomes" id="UP001596303"/>
    </source>
</evidence>
<organism evidence="1 2">
    <name type="scientific">Ponticaulis profundi</name>
    <dbReference type="NCBI Taxonomy" id="2665222"/>
    <lineage>
        <taxon>Bacteria</taxon>
        <taxon>Pseudomonadati</taxon>
        <taxon>Pseudomonadota</taxon>
        <taxon>Alphaproteobacteria</taxon>
        <taxon>Hyphomonadales</taxon>
        <taxon>Hyphomonadaceae</taxon>
        <taxon>Ponticaulis</taxon>
    </lineage>
</organism>
<dbReference type="PANTHER" id="PTHR11941:SF54">
    <property type="entry name" value="ENOYL-COA HYDRATASE, MITOCHONDRIAL"/>
    <property type="match status" value="1"/>
</dbReference>
<keyword evidence="2" id="KW-1185">Reference proteome</keyword>
<dbReference type="InterPro" id="IPR029045">
    <property type="entry name" value="ClpP/crotonase-like_dom_sf"/>
</dbReference>